<evidence type="ECO:0000313" key="5">
    <source>
        <dbReference type="EMBL" id="PMM68389.1"/>
    </source>
</evidence>
<keyword evidence="1" id="KW-0805">Transcription regulation</keyword>
<feature type="domain" description="HTH araC/xylS-type" evidence="4">
    <location>
        <begin position="218"/>
        <end position="316"/>
    </location>
</feature>
<dbReference type="GO" id="GO:0000976">
    <property type="term" value="F:transcription cis-regulatory region binding"/>
    <property type="evidence" value="ECO:0007669"/>
    <property type="project" value="TreeGrafter"/>
</dbReference>
<evidence type="ECO:0000259" key="4">
    <source>
        <dbReference type="PROSITE" id="PS01124"/>
    </source>
</evidence>
<reference evidence="6" key="1">
    <citation type="submission" date="2016-07" db="EMBL/GenBank/DDBJ databases">
        <title>Nontailed viruses are major unrecognized killers of bacteria in the ocean.</title>
        <authorList>
            <person name="Kauffman K."/>
            <person name="Hussain F."/>
            <person name="Yang J."/>
            <person name="Arevalo P."/>
            <person name="Brown J."/>
            <person name="Cutler M."/>
            <person name="Kelly L."/>
            <person name="Polz M.F."/>
        </authorList>
    </citation>
    <scope>NUCLEOTIDE SEQUENCE [LARGE SCALE GENOMIC DNA]</scope>
    <source>
        <strain evidence="6">10N.261.46.F8</strain>
    </source>
</reference>
<organism evidence="5 6">
    <name type="scientific">Vibrio lentus</name>
    <dbReference type="NCBI Taxonomy" id="136468"/>
    <lineage>
        <taxon>Bacteria</taxon>
        <taxon>Pseudomonadati</taxon>
        <taxon>Pseudomonadota</taxon>
        <taxon>Gammaproteobacteria</taxon>
        <taxon>Vibrionales</taxon>
        <taxon>Vibrionaceae</taxon>
        <taxon>Vibrio</taxon>
    </lineage>
</organism>
<dbReference type="Proteomes" id="UP000235406">
    <property type="component" value="Unassembled WGS sequence"/>
</dbReference>
<dbReference type="EMBL" id="MCZK01000121">
    <property type="protein sequence ID" value="PMM68389.1"/>
    <property type="molecule type" value="Genomic_DNA"/>
</dbReference>
<dbReference type="AlphaFoldDB" id="A0A2N7K2T1"/>
<evidence type="ECO:0000313" key="6">
    <source>
        <dbReference type="Proteomes" id="UP000235406"/>
    </source>
</evidence>
<evidence type="ECO:0000256" key="1">
    <source>
        <dbReference type="ARBA" id="ARBA00023015"/>
    </source>
</evidence>
<keyword evidence="3" id="KW-0804">Transcription</keyword>
<dbReference type="GO" id="GO:0003700">
    <property type="term" value="F:DNA-binding transcription factor activity"/>
    <property type="evidence" value="ECO:0007669"/>
    <property type="project" value="InterPro"/>
</dbReference>
<accession>A0A2N7K2T1</accession>
<evidence type="ECO:0000256" key="2">
    <source>
        <dbReference type="ARBA" id="ARBA00023125"/>
    </source>
</evidence>
<comment type="caution">
    <text evidence="5">The sequence shown here is derived from an EMBL/GenBank/DDBJ whole genome shotgun (WGS) entry which is preliminary data.</text>
</comment>
<gene>
    <name evidence="5" type="ORF">BCT49_08735</name>
</gene>
<dbReference type="SMART" id="SM00342">
    <property type="entry name" value="HTH_ARAC"/>
    <property type="match status" value="1"/>
</dbReference>
<dbReference type="InterPro" id="IPR018060">
    <property type="entry name" value="HTH_AraC"/>
</dbReference>
<dbReference type="SUPFAM" id="SSF46689">
    <property type="entry name" value="Homeodomain-like"/>
    <property type="match status" value="1"/>
</dbReference>
<dbReference type="PRINTS" id="PR00032">
    <property type="entry name" value="HTHARAC"/>
</dbReference>
<dbReference type="Gene3D" id="1.10.10.60">
    <property type="entry name" value="Homeodomain-like"/>
    <property type="match status" value="1"/>
</dbReference>
<dbReference type="Pfam" id="PF12833">
    <property type="entry name" value="HTH_18"/>
    <property type="match status" value="1"/>
</dbReference>
<keyword evidence="2" id="KW-0238">DNA-binding</keyword>
<dbReference type="OrthoDB" id="5850238at2"/>
<protein>
    <recommendedName>
        <fullName evidence="4">HTH araC/xylS-type domain-containing protein</fullName>
    </recommendedName>
</protein>
<dbReference type="GO" id="GO:0005829">
    <property type="term" value="C:cytosol"/>
    <property type="evidence" value="ECO:0007669"/>
    <property type="project" value="TreeGrafter"/>
</dbReference>
<evidence type="ECO:0000256" key="3">
    <source>
        <dbReference type="ARBA" id="ARBA00023163"/>
    </source>
</evidence>
<sequence>MGLDIPLIDKRVVNHFQQCLREDNSLALRHALLADLALEVKLPFSMDTSSASYVPYNVFILFLQRLRANLSSNEFIAVLLESANQAAKELRFSALSIQDFLDAFPIEKLSVEQSKEGLLVSFERSMQSASRVESELFLIAYTHAYLQAHYAELGKPIRYDLMTANSQVLSELKIQTKTPQYLGQEQTCIHYAPLDTVGVLSVVRAKAKAKAKHMTDARKVAEALSSYIGRIDIDLDTFCALNEIGKRTAQRALKREETTYKAIKESLVIEFAKRVISQQGYSISDVALHLGYADSSQFIRAFKRVNGITPYQWQKGRRKIK</sequence>
<proteinExistence type="predicted"/>
<dbReference type="InterPro" id="IPR020449">
    <property type="entry name" value="Tscrpt_reg_AraC-type_HTH"/>
</dbReference>
<dbReference type="PANTHER" id="PTHR47894:SF4">
    <property type="entry name" value="HTH-TYPE TRANSCRIPTIONAL REGULATOR GADX"/>
    <property type="match status" value="1"/>
</dbReference>
<name>A0A2N7K2T1_9VIBR</name>
<dbReference type="RefSeq" id="WP_102435894.1">
    <property type="nucleotide sequence ID" value="NZ_CAWNVI010000121.1"/>
</dbReference>
<dbReference type="PANTHER" id="PTHR47894">
    <property type="entry name" value="HTH-TYPE TRANSCRIPTIONAL REGULATOR GADX"/>
    <property type="match status" value="1"/>
</dbReference>
<dbReference type="PROSITE" id="PS01124">
    <property type="entry name" value="HTH_ARAC_FAMILY_2"/>
    <property type="match status" value="1"/>
</dbReference>
<dbReference type="InterPro" id="IPR009057">
    <property type="entry name" value="Homeodomain-like_sf"/>
</dbReference>